<feature type="region of interest" description="Disordered" evidence="1">
    <location>
        <begin position="266"/>
        <end position="306"/>
    </location>
</feature>
<evidence type="ECO:0000256" key="1">
    <source>
        <dbReference type="SAM" id="MobiDB-lite"/>
    </source>
</evidence>
<gene>
    <name evidence="2" type="ORF">ACHAWO_007437</name>
</gene>
<keyword evidence="3" id="KW-1185">Reference proteome</keyword>
<dbReference type="Proteomes" id="UP001530400">
    <property type="component" value="Unassembled WGS sequence"/>
</dbReference>
<dbReference type="AlphaFoldDB" id="A0ABD3PG50"/>
<proteinExistence type="predicted"/>
<accession>A0ABD3PG50</accession>
<feature type="region of interest" description="Disordered" evidence="1">
    <location>
        <begin position="59"/>
        <end position="80"/>
    </location>
</feature>
<reference evidence="2 3" key="1">
    <citation type="submission" date="2024-10" db="EMBL/GenBank/DDBJ databases">
        <title>Updated reference genomes for cyclostephanoid diatoms.</title>
        <authorList>
            <person name="Roberts W.R."/>
            <person name="Alverson A.J."/>
        </authorList>
    </citation>
    <scope>NUCLEOTIDE SEQUENCE [LARGE SCALE GENOMIC DNA]</scope>
    <source>
        <strain evidence="2 3">AJA010-31</strain>
    </source>
</reference>
<protein>
    <submittedName>
        <fullName evidence="2">Uncharacterized protein</fullName>
    </submittedName>
</protein>
<feature type="compositionally biased region" description="Low complexity" evidence="1">
    <location>
        <begin position="289"/>
        <end position="300"/>
    </location>
</feature>
<name>A0ABD3PG50_9STRA</name>
<feature type="compositionally biased region" description="Polar residues" evidence="1">
    <location>
        <begin position="62"/>
        <end position="80"/>
    </location>
</feature>
<sequence length="372" mass="39800">MSTFQTADGYDVAADAREFRQGICDGADPSSLNTICERLKEHCPSIDAFSFELVGDEALGTGTETEPSPRSENLSTVGPNTPSSCASAWNSAKDVCGAAIGTIKAGTLDFKGCSQPYLSCEYGTHKAKSTFRMDLPLIADAFTLQIAVPVSSGVAAQQVFSRPYLCSTYLVHLSQGSKGCALLTSLAFEPRVWKLLLAAFPGPSVLLRLDAPPQTKPAVEAFATPRSYSLQAVKSKSRASSLKEVTKAPISSPFATRGRLLPVTTQQDGWSDGSLSDEGADLGPFASDNESVSSQRQSRSNQHRSNKAGLFPWDDLAIDLQVQQSVASSNVSLSSSIPSSANKTIAKLLTLSRSLKLERKQGNHLWANSWWL</sequence>
<evidence type="ECO:0000313" key="3">
    <source>
        <dbReference type="Proteomes" id="UP001530400"/>
    </source>
</evidence>
<organism evidence="2 3">
    <name type="scientific">Cyclotella atomus</name>
    <dbReference type="NCBI Taxonomy" id="382360"/>
    <lineage>
        <taxon>Eukaryota</taxon>
        <taxon>Sar</taxon>
        <taxon>Stramenopiles</taxon>
        <taxon>Ochrophyta</taxon>
        <taxon>Bacillariophyta</taxon>
        <taxon>Coscinodiscophyceae</taxon>
        <taxon>Thalassiosirophycidae</taxon>
        <taxon>Stephanodiscales</taxon>
        <taxon>Stephanodiscaceae</taxon>
        <taxon>Cyclotella</taxon>
    </lineage>
</organism>
<evidence type="ECO:0000313" key="2">
    <source>
        <dbReference type="EMBL" id="KAL3787048.1"/>
    </source>
</evidence>
<dbReference type="EMBL" id="JALLPJ020000626">
    <property type="protein sequence ID" value="KAL3787048.1"/>
    <property type="molecule type" value="Genomic_DNA"/>
</dbReference>
<comment type="caution">
    <text evidence="2">The sequence shown here is derived from an EMBL/GenBank/DDBJ whole genome shotgun (WGS) entry which is preliminary data.</text>
</comment>